<comment type="caution">
    <text evidence="2">The sequence shown here is derived from an EMBL/GenBank/DDBJ whole genome shotgun (WGS) entry which is preliminary data.</text>
</comment>
<name>A0A834WI20_9FABA</name>
<keyword evidence="3" id="KW-1185">Reference proteome</keyword>
<sequence>MPSSRAGAGASVTEAKATDMEAAATTRTAQEIFFISMAR</sequence>
<evidence type="ECO:0000256" key="1">
    <source>
        <dbReference type="SAM" id="MobiDB-lite"/>
    </source>
</evidence>
<evidence type="ECO:0000313" key="2">
    <source>
        <dbReference type="EMBL" id="KAF7824195.1"/>
    </source>
</evidence>
<protein>
    <submittedName>
        <fullName evidence="2">Uncharacterized protein</fullName>
    </submittedName>
</protein>
<proteinExistence type="predicted"/>
<gene>
    <name evidence="2" type="ORF">G2W53_022339</name>
</gene>
<feature type="region of interest" description="Disordered" evidence="1">
    <location>
        <begin position="1"/>
        <end position="22"/>
    </location>
</feature>
<dbReference type="Proteomes" id="UP000634136">
    <property type="component" value="Unassembled WGS sequence"/>
</dbReference>
<dbReference type="EMBL" id="JAAIUW010000007">
    <property type="protein sequence ID" value="KAF7824195.1"/>
    <property type="molecule type" value="Genomic_DNA"/>
</dbReference>
<reference evidence="2" key="1">
    <citation type="submission" date="2020-09" db="EMBL/GenBank/DDBJ databases">
        <title>Genome-Enabled Discovery of Anthraquinone Biosynthesis in Senna tora.</title>
        <authorList>
            <person name="Kang S.-H."/>
            <person name="Pandey R.P."/>
            <person name="Lee C.-M."/>
            <person name="Sim J.-S."/>
            <person name="Jeong J.-T."/>
            <person name="Choi B.-S."/>
            <person name="Jung M."/>
            <person name="Ginzburg D."/>
            <person name="Zhao K."/>
            <person name="Won S.Y."/>
            <person name="Oh T.-J."/>
            <person name="Yu Y."/>
            <person name="Kim N.-H."/>
            <person name="Lee O.R."/>
            <person name="Lee T.-H."/>
            <person name="Bashyal P."/>
            <person name="Kim T.-S."/>
            <person name="Lee W.-H."/>
            <person name="Kawkins C."/>
            <person name="Kim C.-K."/>
            <person name="Kim J.S."/>
            <person name="Ahn B.O."/>
            <person name="Rhee S.Y."/>
            <person name="Sohng J.K."/>
        </authorList>
    </citation>
    <scope>NUCLEOTIDE SEQUENCE</scope>
    <source>
        <tissue evidence="2">Leaf</tissue>
    </source>
</reference>
<organism evidence="2 3">
    <name type="scientific">Senna tora</name>
    <dbReference type="NCBI Taxonomy" id="362788"/>
    <lineage>
        <taxon>Eukaryota</taxon>
        <taxon>Viridiplantae</taxon>
        <taxon>Streptophyta</taxon>
        <taxon>Embryophyta</taxon>
        <taxon>Tracheophyta</taxon>
        <taxon>Spermatophyta</taxon>
        <taxon>Magnoliopsida</taxon>
        <taxon>eudicotyledons</taxon>
        <taxon>Gunneridae</taxon>
        <taxon>Pentapetalae</taxon>
        <taxon>rosids</taxon>
        <taxon>fabids</taxon>
        <taxon>Fabales</taxon>
        <taxon>Fabaceae</taxon>
        <taxon>Caesalpinioideae</taxon>
        <taxon>Cassia clade</taxon>
        <taxon>Senna</taxon>
    </lineage>
</organism>
<accession>A0A834WI20</accession>
<evidence type="ECO:0000313" key="3">
    <source>
        <dbReference type="Proteomes" id="UP000634136"/>
    </source>
</evidence>
<dbReference type="AlphaFoldDB" id="A0A834WI20"/>